<organism evidence="6 7">
    <name type="scientific">Marinobacter salinisoli</name>
    <dbReference type="NCBI Taxonomy" id="2769486"/>
    <lineage>
        <taxon>Bacteria</taxon>
        <taxon>Pseudomonadati</taxon>
        <taxon>Pseudomonadota</taxon>
        <taxon>Gammaproteobacteria</taxon>
        <taxon>Pseudomonadales</taxon>
        <taxon>Marinobacteraceae</taxon>
        <taxon>Marinobacter</taxon>
    </lineage>
</organism>
<keyword evidence="7" id="KW-1185">Reference proteome</keyword>
<dbReference type="SUPFAM" id="SSF51569">
    <property type="entry name" value="Aldolase"/>
    <property type="match status" value="1"/>
</dbReference>
<evidence type="ECO:0000313" key="7">
    <source>
        <dbReference type="Proteomes" id="UP000663555"/>
    </source>
</evidence>
<dbReference type="CDD" id="cd07938">
    <property type="entry name" value="DRE_TIM_HMGL"/>
    <property type="match status" value="1"/>
</dbReference>
<keyword evidence="2" id="KW-0479">Metal-binding</keyword>
<name>A0ABX7MYR8_9GAMM</name>
<evidence type="ECO:0000313" key="6">
    <source>
        <dbReference type="EMBL" id="QSP96602.1"/>
    </source>
</evidence>
<reference evidence="6 7" key="1">
    <citation type="submission" date="2021-03" db="EMBL/GenBank/DDBJ databases">
        <title>Genome sequencing of Marinobacter sp. LPB0319.</title>
        <authorList>
            <person name="Kim J."/>
        </authorList>
    </citation>
    <scope>NUCLEOTIDE SEQUENCE [LARGE SCALE GENOMIC DNA]</scope>
    <source>
        <strain evidence="6 7">LPB0319</strain>
    </source>
</reference>
<dbReference type="NCBIfam" id="NF004283">
    <property type="entry name" value="PRK05692.1"/>
    <property type="match status" value="1"/>
</dbReference>
<evidence type="ECO:0000256" key="1">
    <source>
        <dbReference type="ARBA" id="ARBA00009405"/>
    </source>
</evidence>
<dbReference type="InterPro" id="IPR000891">
    <property type="entry name" value="PYR_CT"/>
</dbReference>
<dbReference type="Pfam" id="PF00682">
    <property type="entry name" value="HMGL-like"/>
    <property type="match status" value="1"/>
</dbReference>
<proteinExistence type="inferred from homology"/>
<evidence type="ECO:0000256" key="3">
    <source>
        <dbReference type="ARBA" id="ARBA00023239"/>
    </source>
</evidence>
<sequence length="307" mass="32461">MEIRVNEVGPRDGLQSQGKTLTTHARLDLIRTMVRAGVRNVEAGSFVSPKAVPQMAGTAELFGQLPDPDAVRYAGLVPNMKGYELAVEAGARVVNVVLSVTETMNQKNIRMSLDQTAEVCAAIVERGRSEGIEVQAYLAVAYECPFEGRVSPSVVAEYGRQMQQAGASKIIVADTIGAANPAQVREVLGGLTAFVPSENLSCHFHDTRGMALANITAALDLGIREFDASIGGLGGCPFSPGATGNVATEDVVLLLNSMGYQTGIEPLDLVPVVKFAEDLTGVTLGGKSFKWLDQQFAKKRGETGHGG</sequence>
<evidence type="ECO:0000259" key="5">
    <source>
        <dbReference type="PROSITE" id="PS50991"/>
    </source>
</evidence>
<dbReference type="PANTHER" id="PTHR42738:SF7">
    <property type="entry name" value="HYDROXYMETHYLGLUTARYL-COA LYASE"/>
    <property type="match status" value="1"/>
</dbReference>
<feature type="region of interest" description="Disordered" evidence="4">
    <location>
        <begin position="1"/>
        <end position="20"/>
    </location>
</feature>
<gene>
    <name evidence="6" type="ORF">LPB19_16080</name>
</gene>
<comment type="similarity">
    <text evidence="1">Belongs to the HMG-CoA lyase family.</text>
</comment>
<evidence type="ECO:0000256" key="4">
    <source>
        <dbReference type="SAM" id="MobiDB-lite"/>
    </source>
</evidence>
<dbReference type="EMBL" id="CP071247">
    <property type="protein sequence ID" value="QSP96602.1"/>
    <property type="molecule type" value="Genomic_DNA"/>
</dbReference>
<feature type="domain" description="Pyruvate carboxyltransferase" evidence="5">
    <location>
        <begin position="3"/>
        <end position="270"/>
    </location>
</feature>
<accession>A0ABX7MYR8</accession>
<dbReference type="PANTHER" id="PTHR42738">
    <property type="entry name" value="HYDROXYMETHYLGLUTARYL-COA LYASE"/>
    <property type="match status" value="1"/>
</dbReference>
<dbReference type="GO" id="GO:0016829">
    <property type="term" value="F:lyase activity"/>
    <property type="evidence" value="ECO:0007669"/>
    <property type="project" value="UniProtKB-KW"/>
</dbReference>
<keyword evidence="3 6" id="KW-0456">Lyase</keyword>
<dbReference type="PROSITE" id="PS50991">
    <property type="entry name" value="PYR_CT"/>
    <property type="match status" value="1"/>
</dbReference>
<dbReference type="Gene3D" id="3.20.20.70">
    <property type="entry name" value="Aldolase class I"/>
    <property type="match status" value="1"/>
</dbReference>
<dbReference type="Proteomes" id="UP000663555">
    <property type="component" value="Chromosome"/>
</dbReference>
<protein>
    <submittedName>
        <fullName evidence="6">Hydroxymethylglutaryl-CoA lyase</fullName>
    </submittedName>
</protein>
<evidence type="ECO:0000256" key="2">
    <source>
        <dbReference type="ARBA" id="ARBA00022723"/>
    </source>
</evidence>
<dbReference type="InterPro" id="IPR043594">
    <property type="entry name" value="HMGL"/>
</dbReference>
<dbReference type="InterPro" id="IPR013785">
    <property type="entry name" value="Aldolase_TIM"/>
</dbReference>